<dbReference type="InterPro" id="IPR050194">
    <property type="entry name" value="Glycosyltransferase_grp1"/>
</dbReference>
<keyword evidence="4" id="KW-1185">Reference proteome</keyword>
<reference evidence="4" key="1">
    <citation type="submission" date="2016-10" db="EMBL/GenBank/DDBJ databases">
        <authorList>
            <person name="Varghese N."/>
            <person name="Submissions S."/>
        </authorList>
    </citation>
    <scope>NUCLEOTIDE SEQUENCE [LARGE SCALE GENOMIC DNA]</scope>
    <source>
        <strain evidence="4">DSM 6150</strain>
    </source>
</reference>
<evidence type="ECO:0000259" key="1">
    <source>
        <dbReference type="Pfam" id="PF00534"/>
    </source>
</evidence>
<protein>
    <submittedName>
        <fullName evidence="3">Glycosyl transferases group 1</fullName>
    </submittedName>
</protein>
<feature type="domain" description="Glycosyl transferase family 1" evidence="1">
    <location>
        <begin position="95"/>
        <end position="257"/>
    </location>
</feature>
<dbReference type="SUPFAM" id="SSF53756">
    <property type="entry name" value="UDP-Glycosyltransferase/glycogen phosphorylase"/>
    <property type="match status" value="1"/>
</dbReference>
<dbReference type="Gene3D" id="3.40.50.2000">
    <property type="entry name" value="Glycogen Phosphorylase B"/>
    <property type="match status" value="2"/>
</dbReference>
<proteinExistence type="predicted"/>
<feature type="domain" description="Glycosyltransferase subfamily 4-like N-terminal" evidence="2">
    <location>
        <begin position="2"/>
        <end position="74"/>
    </location>
</feature>
<accession>A0A1I4XXC2</accession>
<dbReference type="PANTHER" id="PTHR45947:SF3">
    <property type="entry name" value="SULFOQUINOVOSYL TRANSFERASE SQD2"/>
    <property type="match status" value="1"/>
</dbReference>
<dbReference type="STRING" id="83765.SAMN05660284_01163"/>
<organism evidence="3 4">
    <name type="scientific">Formivibrio citricus</name>
    <dbReference type="NCBI Taxonomy" id="83765"/>
    <lineage>
        <taxon>Bacteria</taxon>
        <taxon>Pseudomonadati</taxon>
        <taxon>Pseudomonadota</taxon>
        <taxon>Betaproteobacteria</taxon>
        <taxon>Neisseriales</taxon>
        <taxon>Chitinibacteraceae</taxon>
        <taxon>Formivibrio</taxon>
    </lineage>
</organism>
<dbReference type="Pfam" id="PF13579">
    <property type="entry name" value="Glyco_trans_4_4"/>
    <property type="match status" value="1"/>
</dbReference>
<evidence type="ECO:0000313" key="4">
    <source>
        <dbReference type="Proteomes" id="UP000242869"/>
    </source>
</evidence>
<gene>
    <name evidence="3" type="ORF">SAMN05660284_01163</name>
</gene>
<dbReference type="GO" id="GO:0016758">
    <property type="term" value="F:hexosyltransferase activity"/>
    <property type="evidence" value="ECO:0007669"/>
    <property type="project" value="TreeGrafter"/>
</dbReference>
<name>A0A1I4XXC2_9NEIS</name>
<evidence type="ECO:0000313" key="3">
    <source>
        <dbReference type="EMBL" id="SFN30445.1"/>
    </source>
</evidence>
<dbReference type="InterPro" id="IPR001296">
    <property type="entry name" value="Glyco_trans_1"/>
</dbReference>
<dbReference type="PANTHER" id="PTHR45947">
    <property type="entry name" value="SULFOQUINOVOSYL TRANSFERASE SQD2"/>
    <property type="match status" value="1"/>
</dbReference>
<dbReference type="Pfam" id="PF00534">
    <property type="entry name" value="Glycos_transf_1"/>
    <property type="match status" value="1"/>
</dbReference>
<evidence type="ECO:0000259" key="2">
    <source>
        <dbReference type="Pfam" id="PF13579"/>
    </source>
</evidence>
<dbReference type="AlphaFoldDB" id="A0A1I4XXC2"/>
<dbReference type="Proteomes" id="UP000242869">
    <property type="component" value="Unassembled WGS sequence"/>
</dbReference>
<sequence length="287" mass="31005">MIAARLAKTPVRVHIFTGQVWATRHGLARWLFKMADSVTASCATHVLADSESQRGFLIAEGVVPADKIKVLANGSICGVDTNRFQPSPSARSGVRTELGIPDDAVVFLYLGRLNRDKGIPELARAFSRLASQRPDVWLVLVGPDEEGLQVEVSKVCSDVEGRLRLIGFTAEPERYMAMADVFCLPSHREGFGSVIIEAAACAVPAIATRIYGVSDAVQDEVTGVLFEPGSEDQLLAAMATMAENSELRDCLGLAAQQRALRDFPSGLVTSALIAYLDALLRERGRHV</sequence>
<keyword evidence="3" id="KW-0808">Transferase</keyword>
<dbReference type="InterPro" id="IPR028098">
    <property type="entry name" value="Glyco_trans_4-like_N"/>
</dbReference>
<dbReference type="EMBL" id="FOVE01000006">
    <property type="protein sequence ID" value="SFN30445.1"/>
    <property type="molecule type" value="Genomic_DNA"/>
</dbReference>